<accession>A0A0E9Q6G0</accession>
<protein>
    <submittedName>
        <fullName evidence="1">Uncharacterized protein</fullName>
    </submittedName>
</protein>
<reference evidence="1" key="2">
    <citation type="journal article" date="2015" name="Fish Shellfish Immunol.">
        <title>Early steps in the European eel (Anguilla anguilla)-Vibrio vulnificus interaction in the gills: Role of the RtxA13 toxin.</title>
        <authorList>
            <person name="Callol A."/>
            <person name="Pajuelo D."/>
            <person name="Ebbesson L."/>
            <person name="Teles M."/>
            <person name="MacKenzie S."/>
            <person name="Amaro C."/>
        </authorList>
    </citation>
    <scope>NUCLEOTIDE SEQUENCE</scope>
</reference>
<reference evidence="1" key="1">
    <citation type="submission" date="2014-11" db="EMBL/GenBank/DDBJ databases">
        <authorList>
            <person name="Amaro Gonzalez C."/>
        </authorList>
    </citation>
    <scope>NUCLEOTIDE SEQUENCE</scope>
</reference>
<sequence>MLFSEIWYQYNGAKCQDFMLCSQDIILGNKICSLCGQDVILRNNICNVYVHDILWQHLCLVHS</sequence>
<proteinExistence type="predicted"/>
<evidence type="ECO:0000313" key="1">
    <source>
        <dbReference type="EMBL" id="JAH12122.1"/>
    </source>
</evidence>
<organism evidence="1">
    <name type="scientific">Anguilla anguilla</name>
    <name type="common">European freshwater eel</name>
    <name type="synonym">Muraena anguilla</name>
    <dbReference type="NCBI Taxonomy" id="7936"/>
    <lineage>
        <taxon>Eukaryota</taxon>
        <taxon>Metazoa</taxon>
        <taxon>Chordata</taxon>
        <taxon>Craniata</taxon>
        <taxon>Vertebrata</taxon>
        <taxon>Euteleostomi</taxon>
        <taxon>Actinopterygii</taxon>
        <taxon>Neopterygii</taxon>
        <taxon>Teleostei</taxon>
        <taxon>Anguilliformes</taxon>
        <taxon>Anguillidae</taxon>
        <taxon>Anguilla</taxon>
    </lineage>
</organism>
<name>A0A0E9Q6G0_ANGAN</name>
<dbReference type="EMBL" id="GBXM01096455">
    <property type="protein sequence ID" value="JAH12122.1"/>
    <property type="molecule type" value="Transcribed_RNA"/>
</dbReference>
<dbReference type="AlphaFoldDB" id="A0A0E9Q6G0"/>